<feature type="region of interest" description="Disordered" evidence="1">
    <location>
        <begin position="609"/>
        <end position="638"/>
    </location>
</feature>
<feature type="domain" description="NodB homology" evidence="2">
    <location>
        <begin position="381"/>
        <end position="574"/>
    </location>
</feature>
<dbReference type="SUPFAM" id="SSF51735">
    <property type="entry name" value="NAD(P)-binding Rossmann-fold domains"/>
    <property type="match status" value="1"/>
</dbReference>
<dbReference type="Gene3D" id="3.40.50.720">
    <property type="entry name" value="NAD(P)-binding Rossmann-like Domain"/>
    <property type="match status" value="2"/>
</dbReference>
<dbReference type="InterPro" id="IPR008927">
    <property type="entry name" value="6-PGluconate_DH-like_C_sf"/>
</dbReference>
<dbReference type="Gene3D" id="3.20.20.370">
    <property type="entry name" value="Glycoside hydrolase/deacetylase"/>
    <property type="match status" value="1"/>
</dbReference>
<dbReference type="InterPro" id="IPR036220">
    <property type="entry name" value="UDP-Glc/GDP-Man_DH_C_sf"/>
</dbReference>
<evidence type="ECO:0000313" key="3">
    <source>
        <dbReference type="EMBL" id="KAF7673847.1"/>
    </source>
</evidence>
<feature type="compositionally biased region" description="Basic and acidic residues" evidence="1">
    <location>
        <begin position="1239"/>
        <end position="1263"/>
    </location>
</feature>
<dbReference type="InterPro" id="IPR028359">
    <property type="entry name" value="UDP_ManNAc/GlcNAc_DH"/>
</dbReference>
<comment type="caution">
    <text evidence="3">The sequence shown here is derived from an EMBL/GenBank/DDBJ whole genome shotgun (WGS) entry which is preliminary data.</text>
</comment>
<dbReference type="PANTHER" id="PTHR39394:SF1">
    <property type="entry name" value="DNAJ HOMOLOGUE SUBFAMILY C MEMBER 28 CONSERVED DOMAIN-CONTAINING PROTEIN"/>
    <property type="match status" value="1"/>
</dbReference>
<dbReference type="Pfam" id="PF00984">
    <property type="entry name" value="UDPG_MGDP_dh"/>
    <property type="match status" value="1"/>
</dbReference>
<evidence type="ECO:0000256" key="1">
    <source>
        <dbReference type="SAM" id="MobiDB-lite"/>
    </source>
</evidence>
<feature type="region of interest" description="Disordered" evidence="1">
    <location>
        <begin position="912"/>
        <end position="938"/>
    </location>
</feature>
<dbReference type="GeneID" id="62206687"/>
<dbReference type="GO" id="GO:0016616">
    <property type="term" value="F:oxidoreductase activity, acting on the CH-OH group of donors, NAD or NADP as acceptor"/>
    <property type="evidence" value="ECO:0007669"/>
    <property type="project" value="InterPro"/>
</dbReference>
<dbReference type="PROSITE" id="PS51677">
    <property type="entry name" value="NODB"/>
    <property type="match status" value="1"/>
</dbReference>
<dbReference type="CDD" id="cd10951">
    <property type="entry name" value="CE4_ClCDA_like"/>
    <property type="match status" value="1"/>
</dbReference>
<keyword evidence="4" id="KW-1185">Reference proteome</keyword>
<dbReference type="InterPro" id="IPR017476">
    <property type="entry name" value="UDP-Glc/GDP-Man"/>
</dbReference>
<dbReference type="SUPFAM" id="SSF48179">
    <property type="entry name" value="6-phosphogluconate dehydrogenase C-terminal domain-like"/>
    <property type="match status" value="1"/>
</dbReference>
<dbReference type="PIRSF" id="PIRSF500136">
    <property type="entry name" value="UDP_ManNAc_DH"/>
    <property type="match status" value="1"/>
</dbReference>
<dbReference type="GO" id="GO:0016628">
    <property type="term" value="F:oxidoreductase activity, acting on the CH-CH group of donors, NAD or NADP as acceptor"/>
    <property type="evidence" value="ECO:0007669"/>
    <property type="project" value="InterPro"/>
</dbReference>
<evidence type="ECO:0000313" key="4">
    <source>
        <dbReference type="Proteomes" id="UP000596902"/>
    </source>
</evidence>
<dbReference type="InterPro" id="IPR018961">
    <property type="entry name" value="DnaJ_homolog_subfam-C_membr-28"/>
</dbReference>
<organism evidence="3 4">
    <name type="scientific">Alternaria burnsii</name>
    <dbReference type="NCBI Taxonomy" id="1187904"/>
    <lineage>
        <taxon>Eukaryota</taxon>
        <taxon>Fungi</taxon>
        <taxon>Dikarya</taxon>
        <taxon>Ascomycota</taxon>
        <taxon>Pezizomycotina</taxon>
        <taxon>Dothideomycetes</taxon>
        <taxon>Pleosporomycetidae</taxon>
        <taxon>Pleosporales</taxon>
        <taxon>Pleosporineae</taxon>
        <taxon>Pleosporaceae</taxon>
        <taxon>Alternaria</taxon>
        <taxon>Alternaria sect. Alternaria</taxon>
    </lineage>
</organism>
<dbReference type="InterPro" id="IPR014026">
    <property type="entry name" value="UDP-Glc/GDP-Man_DH_dimer"/>
</dbReference>
<sequence>MLQNYVNNDSIVVIESTVAVGMTREFLGPLAASRGILAGMSPERIDPGRVEPPPRSIPKVVSGLDDIVPGSLNAITRLYETVFDTVIPVSKPEVAEMSKLYENCQRTIAIAYANEMADACQALEIDPFEVAHTAASKPFGYLPMYPSLGIGGHCIPINPIYFMSTCNLPLLQQAHERTMSRPSRIASQLLISLLEDTQRKHGATHRPSLLVVGVGFKSGQSDLSNSPGLQLLNYMRQSGEVDLMFCDPLVNQEDIPEVPKLEESSWKPDVLRTFDAIVVAAKQPGLDYNVLDTLSDVSQPDIQSTMSNALGAFHPLYYYPLGNGYHMSDSNHLGVPICLEEFGLACDGSKWPPGFNTSATPRPRLGDVPYGKKFRSCTVEDTLALTYDDGPSQWTPDLLDILKEHDAKATFFVSGVKLYDDLVNHRSEKTPAIIRRMYNEGHQIAGHTWSHPDMDQLDSQQRRHELIKGEIGFVDILGFFPTYMRPPYNICGAECQTDVGELGYHVTSNDIEGRDWAGNFTFSEEHFMAKITSKGNRQGVRAWMGLAHDTHHQSVHRWTPFMIKNAKERGFKLVTAGECLNDPEENWYRDPLTGEAVRDLPPKVSTYLQKKAGKANKTRARTDSAPPVTNPGPLTPTDEAYDISRLEARILRALEKLTHDLSQLRSGGKMNPDIVESLKVQLGTAGHGKESVRLGDIAQVVPRGRVLNVICGEEAHIKPISTAIAASPHSLTPLTPESANPLTIQVPLPPPTGESRRMAVTEAVKASERADKDIQKERQDHNKRLRKFELNREVLPDDLQKAKKKMEEVVKNGHEEVKRISDGAKRVLETMATAVKPEDTGTVQLDKADERKGPTITTKYLPSTEDVEITRLPTEDDLQLLTSSGPKSTFHVYDKHGCHKCISPILDPVLEQRSGPTVKQQKAKHKERKERQDAGLPRVEPDNNAFFLHRPYLAFHVPPRVLYMGNSKRMTQPAVLIHEGCWWKEYKLQLLPSIPDIIDPRGVVGWRHNGGGKKALKLDDHNFKGYKVRTWRLWGETGKDYVHSVKAIRQTGDGTDPDVAKDSSVKSGEPALANEVVYLRWTNPLSRHTRCYQFHYAGIDFFWKGTGSVQESRTCGLMLRFNHLKLVAKLPVLEEKGETQVEVCLGTYTSSIAARKNGTLEFFDTAILRLVDEFAPSILARPEEEREEEDAVRISRMKRSTLYQVFVATAMCMIKSEKEKRHTLLDLILAGITEGGGADDGKHEEEGTRERVKESGVEAEKEEGAFTRRMRNMSEEALESGGHGAIKAVEEAGFSADLKAQLEQRIASANLRSSEAELPDYASRHTRDLATTEAWTGTESLHDASLRMLNDAHKPLRLGRPPKMPGVPIPQSIDTGHGRSKEGRGLRLANARDRSTVYATIKDDENMEAFDREKRLQELKDRFEPHARAIVPGSIQGLASLANKRIEDAIARGQFKNIARGKTANVERDYNASSPFIDTTEYFMNKIIQKQEIVPPWIEKQQELTSTASKFRSRLRADWKRHAARVIASKGGSLLDQIKRAEAFAKAELIANPLKRKQETLTTVDDDGNMSQITLSGGLKVNPAGEGSNGEPVVTEEVVAKMVTLDASPEAVAQDPGAATVADTTTQTMEVPVPTPEPEVPPAPYPFRDPDWERIEGSYWTVAIKDLNDKARSYNLLAPELAKRPYFNLQRELNSCFADVAPQLAGAILERARKPPKKVDSWQSSSQKSVLDNIIGGPVRVRDERREKQYGFRQFWKDLWADKSSNPY</sequence>
<dbReference type="SUPFAM" id="SSF55194">
    <property type="entry name" value="Ribosome recycling factor, RRF"/>
    <property type="match status" value="1"/>
</dbReference>
<dbReference type="InterPro" id="IPR011330">
    <property type="entry name" value="Glyco_hydro/deAcase_b/a-brl"/>
</dbReference>
<dbReference type="InterPro" id="IPR036291">
    <property type="entry name" value="NAD(P)-bd_dom_sf"/>
</dbReference>
<dbReference type="Pfam" id="PF01522">
    <property type="entry name" value="Polysacc_deac_1"/>
    <property type="match status" value="1"/>
</dbReference>
<dbReference type="PIRSF" id="PIRSF000124">
    <property type="entry name" value="UDPglc_GDPman_dh"/>
    <property type="match status" value="1"/>
</dbReference>
<name>A0A8H7AYS9_9PLEO</name>
<gene>
    <name evidence="3" type="ORF">GT037_008462</name>
</gene>
<dbReference type="RefSeq" id="XP_038784174.1">
    <property type="nucleotide sequence ID" value="XM_038933509.1"/>
</dbReference>
<dbReference type="Gene3D" id="1.10.132.20">
    <property type="entry name" value="Ribosome-recycling factor"/>
    <property type="match status" value="1"/>
</dbReference>
<dbReference type="Pfam" id="PF01765">
    <property type="entry name" value="RRF"/>
    <property type="match status" value="1"/>
</dbReference>
<dbReference type="InterPro" id="IPR002509">
    <property type="entry name" value="NODB_dom"/>
</dbReference>
<evidence type="ECO:0000259" key="2">
    <source>
        <dbReference type="PROSITE" id="PS51677"/>
    </source>
</evidence>
<dbReference type="SUPFAM" id="SSF52413">
    <property type="entry name" value="UDP-glucose/GDP-mannose dehydrogenase C-terminal domain"/>
    <property type="match status" value="1"/>
</dbReference>
<dbReference type="EMBL" id="JAAABM010000012">
    <property type="protein sequence ID" value="KAF7673847.1"/>
    <property type="molecule type" value="Genomic_DNA"/>
</dbReference>
<feature type="region of interest" description="Disordered" evidence="1">
    <location>
        <begin position="1235"/>
        <end position="1263"/>
    </location>
</feature>
<proteinExistence type="predicted"/>
<feature type="region of interest" description="Disordered" evidence="1">
    <location>
        <begin position="1357"/>
        <end position="1383"/>
    </location>
</feature>
<dbReference type="Proteomes" id="UP000596902">
    <property type="component" value="Unassembled WGS sequence"/>
</dbReference>
<reference evidence="3" key="2">
    <citation type="submission" date="2020-08" db="EMBL/GenBank/DDBJ databases">
        <title>Draft Genome Sequence of Cumin Blight Pathogen Alternaria burnsii.</title>
        <authorList>
            <person name="Feng Z."/>
        </authorList>
    </citation>
    <scope>NUCLEOTIDE SEQUENCE</scope>
    <source>
        <strain evidence="3">CBS107.38</strain>
    </source>
</reference>
<dbReference type="GO" id="GO:0051287">
    <property type="term" value="F:NAD binding"/>
    <property type="evidence" value="ECO:0007669"/>
    <property type="project" value="InterPro"/>
</dbReference>
<dbReference type="Pfam" id="PF09350">
    <property type="entry name" value="DJC28_CD"/>
    <property type="match status" value="1"/>
</dbReference>
<dbReference type="GO" id="GO:0000271">
    <property type="term" value="P:polysaccharide biosynthetic process"/>
    <property type="evidence" value="ECO:0007669"/>
    <property type="project" value="InterPro"/>
</dbReference>
<reference evidence="3" key="1">
    <citation type="submission" date="2020-01" db="EMBL/GenBank/DDBJ databases">
        <authorList>
            <person name="Feng Z.H.Z."/>
        </authorList>
    </citation>
    <scope>NUCLEOTIDE SEQUENCE</scope>
    <source>
        <strain evidence="3">CBS107.38</strain>
    </source>
</reference>
<dbReference type="SUPFAM" id="SSF88713">
    <property type="entry name" value="Glycoside hydrolase/deacetylase"/>
    <property type="match status" value="1"/>
</dbReference>
<protein>
    <recommendedName>
        <fullName evidence="2">NodB homology domain-containing protein</fullName>
    </recommendedName>
</protein>
<accession>A0A8H7AYS9</accession>
<dbReference type="PANTHER" id="PTHR39394">
    <property type="entry name" value="YALI0E31793P"/>
    <property type="match status" value="1"/>
</dbReference>
<dbReference type="Gene3D" id="3.30.1360.40">
    <property type="match status" value="1"/>
</dbReference>
<dbReference type="GO" id="GO:0016810">
    <property type="term" value="F:hydrolase activity, acting on carbon-nitrogen (but not peptide) bonds"/>
    <property type="evidence" value="ECO:0007669"/>
    <property type="project" value="InterPro"/>
</dbReference>
<dbReference type="InterPro" id="IPR023584">
    <property type="entry name" value="Ribosome_recyc_fac_dom"/>
</dbReference>
<dbReference type="InterPro" id="IPR036191">
    <property type="entry name" value="RRF_sf"/>
</dbReference>